<dbReference type="PANTHER" id="PTHR42039:SF1">
    <property type="entry name" value="PUTATIVE (AFU_ORTHOLOGUE AFUA_3G02940)-RELATED"/>
    <property type="match status" value="1"/>
</dbReference>
<dbReference type="GO" id="GO:0019863">
    <property type="term" value="F:IgE binding"/>
    <property type="evidence" value="ECO:0007669"/>
    <property type="project" value="InterPro"/>
</dbReference>
<organism evidence="2 3">
    <name type="scientific">Clonostachys solani</name>
    <dbReference type="NCBI Taxonomy" id="160281"/>
    <lineage>
        <taxon>Eukaryota</taxon>
        <taxon>Fungi</taxon>
        <taxon>Dikarya</taxon>
        <taxon>Ascomycota</taxon>
        <taxon>Pezizomycotina</taxon>
        <taxon>Sordariomycetes</taxon>
        <taxon>Hypocreomycetidae</taxon>
        <taxon>Hypocreales</taxon>
        <taxon>Bionectriaceae</taxon>
        <taxon>Clonostachys</taxon>
    </lineage>
</organism>
<evidence type="ECO:0000313" key="2">
    <source>
        <dbReference type="EMBL" id="CAH0058575.1"/>
    </source>
</evidence>
<feature type="signal peptide" evidence="1">
    <location>
        <begin position="1"/>
        <end position="18"/>
    </location>
</feature>
<comment type="caution">
    <text evidence="2">The sequence shown here is derived from an EMBL/GenBank/DDBJ whole genome shotgun (WGS) entry which is preliminary data.</text>
</comment>
<dbReference type="InterPro" id="IPR038903">
    <property type="entry name" value="Allergen_Asp_f_4"/>
</dbReference>
<feature type="chain" id="PRO_5040122974" description="Allergen Asp f 4" evidence="1">
    <location>
        <begin position="19"/>
        <end position="346"/>
    </location>
</feature>
<protein>
    <recommendedName>
        <fullName evidence="4">Allergen Asp f 4</fullName>
    </recommendedName>
</protein>
<dbReference type="Proteomes" id="UP000775872">
    <property type="component" value="Unassembled WGS sequence"/>
</dbReference>
<name>A0A9N9ZL08_9HYPO</name>
<keyword evidence="3" id="KW-1185">Reference proteome</keyword>
<evidence type="ECO:0008006" key="4">
    <source>
        <dbReference type="Google" id="ProtNLM"/>
    </source>
</evidence>
<dbReference type="AlphaFoldDB" id="A0A9N9ZL08"/>
<evidence type="ECO:0000256" key="1">
    <source>
        <dbReference type="SAM" id="SignalP"/>
    </source>
</evidence>
<reference evidence="2 3" key="2">
    <citation type="submission" date="2021-10" db="EMBL/GenBank/DDBJ databases">
        <authorList>
            <person name="Piombo E."/>
        </authorList>
    </citation>
    <scope>NUCLEOTIDE SEQUENCE [LARGE SCALE GENOMIC DNA]</scope>
</reference>
<evidence type="ECO:0000313" key="3">
    <source>
        <dbReference type="Proteomes" id="UP000775872"/>
    </source>
</evidence>
<accession>A0A9N9ZL08</accession>
<dbReference type="Pfam" id="PF25312">
    <property type="entry name" value="Allergen_Asp_f_4"/>
    <property type="match status" value="1"/>
</dbReference>
<dbReference type="OrthoDB" id="118256at2759"/>
<proteinExistence type="predicted"/>
<dbReference type="PANTHER" id="PTHR42039">
    <property type="entry name" value="PUTATIVE (AFU_ORTHOLOGUE AFUA_3G02940)-RELATED"/>
    <property type="match status" value="1"/>
</dbReference>
<reference evidence="3" key="1">
    <citation type="submission" date="2019-06" db="EMBL/GenBank/DDBJ databases">
        <authorList>
            <person name="Broberg M."/>
        </authorList>
    </citation>
    <scope>NUCLEOTIDE SEQUENCE [LARGE SCALE GENOMIC DNA]</scope>
</reference>
<gene>
    <name evidence="2" type="ORF">CSOL1703_00009059</name>
</gene>
<dbReference type="GO" id="GO:0005576">
    <property type="term" value="C:extracellular region"/>
    <property type="evidence" value="ECO:0007669"/>
    <property type="project" value="InterPro"/>
</dbReference>
<keyword evidence="1" id="KW-0732">Signal</keyword>
<dbReference type="EMBL" id="CABFOC020000082">
    <property type="protein sequence ID" value="CAH0058575.1"/>
    <property type="molecule type" value="Genomic_DNA"/>
</dbReference>
<sequence>MKFSASTVLLAAALGVSAHPHGAVHNHVHRDTNLEVRDQFVKNVKPTTTVFQTVTVPAVNAAAVPSSSSSAAVAIAAATTSSSQAAATTSASSGSSGTIGSSGSYTGTFCTGASKRGTVAENAFAGNTGSGTYGCNLKFVEESAAKNYQYISVLENAASEKQVCACFLKTGPTGEAFTGFWKGKQVLDFELAPGAKKYLAVQDGSIGGCSCGVGSLPLTALGQISGVWYEWEFGSWSDKNKGFSGADASSLVPEDNGNPIQGMTITSETPEYVSGSEKKSIIYPNGDGCNAFPKGTNGEDGYGFNIANSQKGGDAIRLHAKWGTTGTLADCPNVVEGPKSWRQTRA</sequence>